<dbReference type="AlphaFoldDB" id="A0AAD1C0A7"/>
<name>A0AAD1C0A7_METFU</name>
<dbReference type="RefSeq" id="WP_003456306.1">
    <property type="nucleotide sequence ID" value="NZ_AJMR01000227.1"/>
</dbReference>
<reference evidence="2" key="1">
    <citation type="submission" date="2015-05" db="EMBL/GenBank/DDBJ databases">
        <title>Draft genome sequencing of a biphenyl-degrading bacterium, Pseudomonas balearica KF707 (=NBRC110670).</title>
        <authorList>
            <person name="Kimura N."/>
            <person name="Hirose J."/>
            <person name="Watanabe T."/>
            <person name="Suenaga H."/>
            <person name="Fujihara H."/>
            <person name="Noguchi M."/>
            <person name="Hashimoto M."/>
            <person name="Shimodaira J."/>
            <person name="Tsuchikane K."/>
            <person name="Hosoyama A."/>
            <person name="Yamazoe A."/>
            <person name="Fujita N."/>
            <person name="Furukawa K."/>
        </authorList>
    </citation>
    <scope>NUCLEOTIDE SEQUENCE [LARGE SCALE GENOMIC DNA]</scope>
    <source>
        <strain evidence="2">DSM 10086 / NBRC 110670 / KF707</strain>
    </source>
</reference>
<sequence length="83" mass="9013">MSDFIPALAQLIEALRACAPAEGPPHVALERVMDALEILNDNPKAKAELRAAVAEAAQQGALHIDGVPLFFLRCLLMEEVRHD</sequence>
<accession>A0AAD1C0A7</accession>
<gene>
    <name evidence="1" type="ORF">KF707C_34810</name>
</gene>
<evidence type="ECO:0000313" key="1">
    <source>
        <dbReference type="EMBL" id="BAU75169.1"/>
    </source>
</evidence>
<reference evidence="1 2" key="2">
    <citation type="journal article" date="2017" name="Int. J. Syst. Evol. Microbiol.">
        <title>Pseudomonas furukawaii sp. nov., a polychlorinated biphenyl-degrading bacterium isolated from biphenyl-contaminated soil in Japan.</title>
        <authorList>
            <person name="Kimura N."/>
            <person name="Watanabe T."/>
            <person name="Suenaga H."/>
            <person name="Fujihara H."/>
            <person name="Futagami T."/>
            <person name="Goto M."/>
            <person name="Hanada S."/>
            <person name="Hirose J."/>
        </authorList>
    </citation>
    <scope>NUCLEOTIDE SEQUENCE [LARGE SCALE GENOMIC DNA]</scope>
    <source>
        <strain evidence="2">DSM 10086 / NBRC 110670 / KF707</strain>
    </source>
</reference>
<dbReference type="EMBL" id="AP014862">
    <property type="protein sequence ID" value="BAU75169.1"/>
    <property type="molecule type" value="Genomic_DNA"/>
</dbReference>
<protein>
    <submittedName>
        <fullName evidence="1">Uncharacterized protein</fullName>
    </submittedName>
</protein>
<keyword evidence="2" id="KW-1185">Reference proteome</keyword>
<dbReference type="KEGG" id="pfuw:KF707C_34810"/>
<organism evidence="1 2">
    <name type="scientific">Metapseudomonas furukawaii</name>
    <name type="common">Pseudomonas furukawaii</name>
    <dbReference type="NCBI Taxonomy" id="1149133"/>
    <lineage>
        <taxon>Bacteria</taxon>
        <taxon>Pseudomonadati</taxon>
        <taxon>Pseudomonadota</taxon>
        <taxon>Gammaproteobacteria</taxon>
        <taxon>Pseudomonadales</taxon>
        <taxon>Pseudomonadaceae</taxon>
        <taxon>Metapseudomonas</taxon>
    </lineage>
</organism>
<dbReference type="Proteomes" id="UP000218554">
    <property type="component" value="Chromosome"/>
</dbReference>
<evidence type="ECO:0000313" key="2">
    <source>
        <dbReference type="Proteomes" id="UP000218554"/>
    </source>
</evidence>
<proteinExistence type="predicted"/>